<evidence type="ECO:0000313" key="3">
    <source>
        <dbReference type="EMBL" id="CAD0203583.1"/>
    </source>
</evidence>
<dbReference type="Pfam" id="PF00852">
    <property type="entry name" value="Glyco_transf_10"/>
    <property type="match status" value="1"/>
</dbReference>
<dbReference type="GO" id="GO:0032580">
    <property type="term" value="C:Golgi cisterna membrane"/>
    <property type="evidence" value="ECO:0007669"/>
    <property type="project" value="UniProtKB-SubCell"/>
</dbReference>
<sequence>MPISLANWQESFLPPGSYINAQAFDLKKLGALIDYLIRNPDMYEFFFDWKNYYYYTVRPRHWWDPDYKDVCQRMKLFKLFNADV</sequence>
<dbReference type="EMBL" id="LR824022">
    <property type="protein sequence ID" value="CAD0203583.1"/>
    <property type="molecule type" value="Genomic_DNA"/>
</dbReference>
<evidence type="ECO:0000313" key="4">
    <source>
        <dbReference type="Proteomes" id="UP001154114"/>
    </source>
</evidence>
<keyword evidence="1" id="KW-0812">Transmembrane</keyword>
<dbReference type="Gene3D" id="3.40.50.11660">
    <property type="entry name" value="Glycosyl transferase family 10, C-terminal domain"/>
    <property type="match status" value="1"/>
</dbReference>
<accession>A0A9N8Q1I1</accession>
<keyword evidence="1" id="KW-0472">Membrane</keyword>
<dbReference type="InterPro" id="IPR055270">
    <property type="entry name" value="Glyco_tran_10_C"/>
</dbReference>
<dbReference type="SUPFAM" id="SSF53756">
    <property type="entry name" value="UDP-Glycosyltransferase/glycogen phosphorylase"/>
    <property type="match status" value="1"/>
</dbReference>
<keyword evidence="1" id="KW-0808">Transferase</keyword>
<protein>
    <recommendedName>
        <fullName evidence="1">Fucosyltransferase</fullName>
        <ecNumber evidence="1">2.4.1.-</ecNumber>
    </recommendedName>
</protein>
<dbReference type="AlphaFoldDB" id="A0A9N8Q1I1"/>
<comment type="subcellular location">
    <subcellularLocation>
        <location evidence="1">Golgi apparatus</location>
        <location evidence="1">Golgi stack membrane</location>
        <topology evidence="1">Single-pass type II membrane protein</topology>
    </subcellularLocation>
</comment>
<dbReference type="EC" id="2.4.1.-" evidence="1"/>
<keyword evidence="4" id="KW-1185">Reference proteome</keyword>
<gene>
    <name evidence="3" type="ORF">CINC_LOCUS5231</name>
</gene>
<dbReference type="Proteomes" id="UP001154114">
    <property type="component" value="Chromosome 19"/>
</dbReference>
<name>A0A9N8Q1I1_CHRIL</name>
<evidence type="ECO:0000259" key="2">
    <source>
        <dbReference type="Pfam" id="PF00852"/>
    </source>
</evidence>
<evidence type="ECO:0000256" key="1">
    <source>
        <dbReference type="RuleBase" id="RU003832"/>
    </source>
</evidence>
<organism evidence="3 4">
    <name type="scientific">Chrysodeixis includens</name>
    <name type="common">Soybean looper</name>
    <name type="synonym">Pseudoplusia includens</name>
    <dbReference type="NCBI Taxonomy" id="689277"/>
    <lineage>
        <taxon>Eukaryota</taxon>
        <taxon>Metazoa</taxon>
        <taxon>Ecdysozoa</taxon>
        <taxon>Arthropoda</taxon>
        <taxon>Hexapoda</taxon>
        <taxon>Insecta</taxon>
        <taxon>Pterygota</taxon>
        <taxon>Neoptera</taxon>
        <taxon>Endopterygota</taxon>
        <taxon>Lepidoptera</taxon>
        <taxon>Glossata</taxon>
        <taxon>Ditrysia</taxon>
        <taxon>Noctuoidea</taxon>
        <taxon>Noctuidae</taxon>
        <taxon>Plusiinae</taxon>
        <taxon>Chrysodeixis</taxon>
    </lineage>
</organism>
<comment type="similarity">
    <text evidence="1">Belongs to the glycosyltransferase 10 family.</text>
</comment>
<proteinExistence type="inferred from homology"/>
<feature type="domain" description="Fucosyltransferase C-terminal" evidence="2">
    <location>
        <begin position="9"/>
        <end position="74"/>
    </location>
</feature>
<reference evidence="3" key="1">
    <citation type="submission" date="2021-12" db="EMBL/GenBank/DDBJ databases">
        <authorList>
            <person name="King R."/>
        </authorList>
    </citation>
    <scope>NUCLEOTIDE SEQUENCE</scope>
</reference>
<dbReference type="OrthoDB" id="427096at2759"/>
<dbReference type="InterPro" id="IPR038577">
    <property type="entry name" value="GT10-like_C_sf"/>
</dbReference>
<keyword evidence="1" id="KW-0328">Glycosyltransferase</keyword>
<keyword evidence="1" id="KW-0333">Golgi apparatus</keyword>
<dbReference type="GO" id="GO:0016757">
    <property type="term" value="F:glycosyltransferase activity"/>
    <property type="evidence" value="ECO:0007669"/>
    <property type="project" value="UniProtKB-UniRule"/>
</dbReference>